<keyword evidence="4" id="KW-1185">Reference proteome</keyword>
<dbReference type="GO" id="GO:0004527">
    <property type="term" value="F:exonuclease activity"/>
    <property type="evidence" value="ECO:0007669"/>
    <property type="project" value="UniProtKB-KW"/>
</dbReference>
<feature type="domain" description="Endonuclease/exonuclease/phosphatase" evidence="2">
    <location>
        <begin position="114"/>
        <end position="362"/>
    </location>
</feature>
<reference evidence="3 4" key="1">
    <citation type="submission" date="2020-02" db="EMBL/GenBank/DDBJ databases">
        <title>Draft genome sequence of two Spirosoma agri KCTC 52727 and Spirosoma terrae KCTC 52035.</title>
        <authorList>
            <person name="Rojas J."/>
            <person name="Ambika Manirajan B."/>
            <person name="Ratering S."/>
            <person name="Suarez C."/>
            <person name="Schnell S."/>
        </authorList>
    </citation>
    <scope>NUCLEOTIDE SEQUENCE [LARGE SCALE GENOMIC DNA]</scope>
    <source>
        <strain evidence="3 4">KCTC 52727</strain>
    </source>
</reference>
<accession>A0A6M0IDZ6</accession>
<dbReference type="InterPro" id="IPR036691">
    <property type="entry name" value="Endo/exonu/phosph_ase_sf"/>
</dbReference>
<dbReference type="EMBL" id="JAAGNZ010000001">
    <property type="protein sequence ID" value="NEU66506.1"/>
    <property type="molecule type" value="Genomic_DNA"/>
</dbReference>
<keyword evidence="3" id="KW-0378">Hydrolase</keyword>
<evidence type="ECO:0000313" key="3">
    <source>
        <dbReference type="EMBL" id="NEU66506.1"/>
    </source>
</evidence>
<dbReference type="SUPFAM" id="SSF56219">
    <property type="entry name" value="DNase I-like"/>
    <property type="match status" value="1"/>
</dbReference>
<keyword evidence="1" id="KW-0472">Membrane</keyword>
<dbReference type="AlphaFoldDB" id="A0A6M0IDZ6"/>
<evidence type="ECO:0000313" key="4">
    <source>
        <dbReference type="Proteomes" id="UP000477386"/>
    </source>
</evidence>
<feature type="transmembrane region" description="Helical" evidence="1">
    <location>
        <begin position="18"/>
        <end position="37"/>
    </location>
</feature>
<keyword evidence="3" id="KW-0269">Exonuclease</keyword>
<name>A0A6M0IDZ6_9BACT</name>
<dbReference type="CDD" id="cd09084">
    <property type="entry name" value="EEP-2"/>
    <property type="match status" value="1"/>
</dbReference>
<dbReference type="Gene3D" id="3.60.10.10">
    <property type="entry name" value="Endonuclease/exonuclease/phosphatase"/>
    <property type="match status" value="1"/>
</dbReference>
<dbReference type="GO" id="GO:0004519">
    <property type="term" value="F:endonuclease activity"/>
    <property type="evidence" value="ECO:0007669"/>
    <property type="project" value="UniProtKB-KW"/>
</dbReference>
<protein>
    <submittedName>
        <fullName evidence="3">Endonuclease/exonuclease/phosphatase family protein</fullName>
    </submittedName>
</protein>
<dbReference type="RefSeq" id="WP_164035766.1">
    <property type="nucleotide sequence ID" value="NZ_JAAGNZ010000001.1"/>
</dbReference>
<gene>
    <name evidence="3" type="ORF">GK091_06415</name>
</gene>
<keyword evidence="3" id="KW-0255">Endonuclease</keyword>
<evidence type="ECO:0000256" key="1">
    <source>
        <dbReference type="SAM" id="Phobius"/>
    </source>
</evidence>
<dbReference type="Pfam" id="PF03372">
    <property type="entry name" value="Exo_endo_phos"/>
    <property type="match status" value="1"/>
</dbReference>
<comment type="caution">
    <text evidence="3">The sequence shown here is derived from an EMBL/GenBank/DDBJ whole genome shotgun (WGS) entry which is preliminary data.</text>
</comment>
<proteinExistence type="predicted"/>
<dbReference type="InterPro" id="IPR005135">
    <property type="entry name" value="Endo/exonuclease/phosphatase"/>
</dbReference>
<keyword evidence="3" id="KW-0540">Nuclease</keyword>
<organism evidence="3 4">
    <name type="scientific">Spirosoma agri</name>
    <dbReference type="NCBI Taxonomy" id="1987381"/>
    <lineage>
        <taxon>Bacteria</taxon>
        <taxon>Pseudomonadati</taxon>
        <taxon>Bacteroidota</taxon>
        <taxon>Cytophagia</taxon>
        <taxon>Cytophagales</taxon>
        <taxon>Cytophagaceae</taxon>
        <taxon>Spirosoma</taxon>
    </lineage>
</organism>
<sequence>MNVGFQIRRFTTFFFRSLFWSLNLLLALYTLLSYWLLYSLPSQHWSAGMVMISIPIVWLFNLVCLVLWLFTRPWRSWLSGVVLLIGVVLFGQRTFVWNSPRNTPGGGTSVKVFSYNVQSFGLDNDWARVHSSPKVRRIVNYALRYDAPVKCFQEFHTSTANPDYDVVRRFRQAGYSYSALLHPELASVTDGSVGVAIFSIYPIIHSGREVFSRGNGLVWANIKVGQDTIRVINVHLQSMGIRVGKVFKQDKLTGVRHETRGVLSALRYGFIERREQVKRVERHIRESEFPVIITGDHNDTPYSVVYEEMRRVLPNSFEDAGRGFGFTYNRLPGYIRIDHQFHDPKLPPLNFETINYVSYSDHYPIAGTYLIGGARKKK</sequence>
<feature type="transmembrane region" description="Helical" evidence="1">
    <location>
        <begin position="49"/>
        <end position="70"/>
    </location>
</feature>
<feature type="transmembrane region" description="Helical" evidence="1">
    <location>
        <begin position="77"/>
        <end position="95"/>
    </location>
</feature>
<dbReference type="Proteomes" id="UP000477386">
    <property type="component" value="Unassembled WGS sequence"/>
</dbReference>
<keyword evidence="1" id="KW-0812">Transmembrane</keyword>
<keyword evidence="1" id="KW-1133">Transmembrane helix</keyword>
<evidence type="ECO:0000259" key="2">
    <source>
        <dbReference type="Pfam" id="PF03372"/>
    </source>
</evidence>